<dbReference type="EMBL" id="CP132508">
    <property type="protein sequence ID" value="WPD18524.1"/>
    <property type="molecule type" value="Genomic_DNA"/>
</dbReference>
<feature type="domain" description="ABC transmembrane type-1" evidence="8">
    <location>
        <begin position="1"/>
        <end position="172"/>
    </location>
</feature>
<keyword evidence="5 7" id="KW-1133">Transmembrane helix</keyword>
<evidence type="ECO:0000259" key="8">
    <source>
        <dbReference type="PROSITE" id="PS50928"/>
    </source>
</evidence>
<comment type="subcellular location">
    <subcellularLocation>
        <location evidence="1 7">Cell membrane</location>
        <topology evidence="1 7">Multi-pass membrane protein</topology>
    </subcellularLocation>
</comment>
<dbReference type="RefSeq" id="WP_318750352.1">
    <property type="nucleotide sequence ID" value="NZ_CP132508.1"/>
</dbReference>
<keyword evidence="10" id="KW-1185">Reference proteome</keyword>
<accession>A0ABZ0QM10</accession>
<evidence type="ECO:0000313" key="9">
    <source>
        <dbReference type="EMBL" id="WPD18524.1"/>
    </source>
</evidence>
<dbReference type="CDD" id="cd06261">
    <property type="entry name" value="TM_PBP2"/>
    <property type="match status" value="1"/>
</dbReference>
<sequence>MTGIIVIPIGVFVGLAIGLWDKISGALLDVFRFFTSIPALAWLPLFLVWFGFNEATVIMTVAYYFFFTVLFNTLSGIRTVPRVLQYAVLTMGGNRWQVIRHVLIPGAMPSIIAGIRLGFAYGWRGLIGAEMLVAQGGLGHLIFRAQSVGLTDRIIAGMVVIGLLAALIDYLIMQPIEEATIRRWGLIQR</sequence>
<feature type="transmembrane region" description="Helical" evidence="7">
    <location>
        <begin position="6"/>
        <end position="23"/>
    </location>
</feature>
<dbReference type="Proteomes" id="UP001304683">
    <property type="component" value="Chromosome"/>
</dbReference>
<comment type="similarity">
    <text evidence="7">Belongs to the binding-protein-dependent transport system permease family.</text>
</comment>
<dbReference type="Gene3D" id="1.10.3720.10">
    <property type="entry name" value="MetI-like"/>
    <property type="match status" value="1"/>
</dbReference>
<dbReference type="SUPFAM" id="SSF161098">
    <property type="entry name" value="MetI-like"/>
    <property type="match status" value="1"/>
</dbReference>
<protein>
    <submittedName>
        <fullName evidence="9">ABC transporter permease subunit</fullName>
    </submittedName>
</protein>
<gene>
    <name evidence="9" type="ORF">Q5761_09155</name>
</gene>
<dbReference type="PANTHER" id="PTHR30151">
    <property type="entry name" value="ALKANE SULFONATE ABC TRANSPORTER-RELATED, MEMBRANE SUBUNIT"/>
    <property type="match status" value="1"/>
</dbReference>
<evidence type="ECO:0000256" key="6">
    <source>
        <dbReference type="ARBA" id="ARBA00023136"/>
    </source>
</evidence>
<dbReference type="InterPro" id="IPR000515">
    <property type="entry name" value="MetI-like"/>
</dbReference>
<organism evidence="9 10">
    <name type="scientific">Thermaerobacter composti</name>
    <dbReference type="NCBI Taxonomy" id="554949"/>
    <lineage>
        <taxon>Bacteria</taxon>
        <taxon>Bacillati</taxon>
        <taxon>Bacillota</taxon>
        <taxon>Clostridia</taxon>
        <taxon>Eubacteriales</taxon>
        <taxon>Clostridiales Family XVII. Incertae Sedis</taxon>
        <taxon>Thermaerobacter</taxon>
    </lineage>
</organism>
<feature type="transmembrane region" description="Helical" evidence="7">
    <location>
        <begin position="154"/>
        <end position="173"/>
    </location>
</feature>
<evidence type="ECO:0000313" key="10">
    <source>
        <dbReference type="Proteomes" id="UP001304683"/>
    </source>
</evidence>
<keyword evidence="2 7" id="KW-0813">Transport</keyword>
<feature type="transmembrane region" description="Helical" evidence="7">
    <location>
        <begin position="58"/>
        <end position="77"/>
    </location>
</feature>
<dbReference type="InterPro" id="IPR035906">
    <property type="entry name" value="MetI-like_sf"/>
</dbReference>
<evidence type="ECO:0000256" key="3">
    <source>
        <dbReference type="ARBA" id="ARBA00022475"/>
    </source>
</evidence>
<evidence type="ECO:0000256" key="5">
    <source>
        <dbReference type="ARBA" id="ARBA00022989"/>
    </source>
</evidence>
<evidence type="ECO:0000256" key="2">
    <source>
        <dbReference type="ARBA" id="ARBA00022448"/>
    </source>
</evidence>
<feature type="transmembrane region" description="Helical" evidence="7">
    <location>
        <begin position="98"/>
        <end position="123"/>
    </location>
</feature>
<keyword evidence="6 7" id="KW-0472">Membrane</keyword>
<reference evidence="9 10" key="1">
    <citation type="submission" date="2023-08" db="EMBL/GenBank/DDBJ databases">
        <title>Genome sequence of Thermaerobacter compostii strain Ins1, a spore-forming filamentous bacterium isolated from a deep geothermal reservoir.</title>
        <authorList>
            <person name="Bregnard D."/>
            <person name="Gonzalez D."/>
            <person name="Junier P."/>
        </authorList>
    </citation>
    <scope>NUCLEOTIDE SEQUENCE [LARGE SCALE GENOMIC DNA]</scope>
    <source>
        <strain evidence="9 10">Ins1</strain>
    </source>
</reference>
<proteinExistence type="inferred from homology"/>
<keyword evidence="3" id="KW-1003">Cell membrane</keyword>
<dbReference type="Pfam" id="PF00528">
    <property type="entry name" value="BPD_transp_1"/>
    <property type="match status" value="1"/>
</dbReference>
<evidence type="ECO:0000256" key="7">
    <source>
        <dbReference type="RuleBase" id="RU363032"/>
    </source>
</evidence>
<name>A0ABZ0QM10_9FIRM</name>
<evidence type="ECO:0000256" key="1">
    <source>
        <dbReference type="ARBA" id="ARBA00004651"/>
    </source>
</evidence>
<feature type="transmembrane region" description="Helical" evidence="7">
    <location>
        <begin position="30"/>
        <end position="52"/>
    </location>
</feature>
<evidence type="ECO:0000256" key="4">
    <source>
        <dbReference type="ARBA" id="ARBA00022692"/>
    </source>
</evidence>
<dbReference type="PANTHER" id="PTHR30151:SF0">
    <property type="entry name" value="ABC TRANSPORTER PERMEASE PROTEIN MJ0413-RELATED"/>
    <property type="match status" value="1"/>
</dbReference>
<keyword evidence="4 7" id="KW-0812">Transmembrane</keyword>
<dbReference type="PROSITE" id="PS50928">
    <property type="entry name" value="ABC_TM1"/>
    <property type="match status" value="1"/>
</dbReference>